<proteinExistence type="predicted"/>
<dbReference type="OrthoDB" id="4265398at2"/>
<reference evidence="3 4" key="1">
    <citation type="submission" date="2019-01" db="EMBL/GenBank/DDBJ databases">
        <title>Genome sequencing of strain FW100M-8.</title>
        <authorList>
            <person name="Heo J."/>
            <person name="Kim S.-J."/>
            <person name="Kim J.-S."/>
            <person name="Hong S.-B."/>
            <person name="Kwon S.-W."/>
        </authorList>
    </citation>
    <scope>NUCLEOTIDE SEQUENCE [LARGE SCALE GENOMIC DNA]</scope>
    <source>
        <strain evidence="3 4">FW100M-8</strain>
    </source>
</reference>
<evidence type="ECO:0000259" key="2">
    <source>
        <dbReference type="PROSITE" id="PS51819"/>
    </source>
</evidence>
<dbReference type="PANTHER" id="PTHR36503:SF2">
    <property type="entry name" value="BLR2408 PROTEIN"/>
    <property type="match status" value="1"/>
</dbReference>
<accession>A0A4V0YGV1</accession>
<dbReference type="SUPFAM" id="SSF54593">
    <property type="entry name" value="Glyoxalase/Bleomycin resistance protein/Dihydroxybiphenyl dioxygenase"/>
    <property type="match status" value="1"/>
</dbReference>
<dbReference type="InterPro" id="IPR029068">
    <property type="entry name" value="Glyas_Bleomycin-R_OHBP_Dase"/>
</dbReference>
<evidence type="ECO:0000256" key="1">
    <source>
        <dbReference type="SAM" id="MobiDB-lite"/>
    </source>
</evidence>
<feature type="domain" description="VOC" evidence="2">
    <location>
        <begin position="42"/>
        <end position="168"/>
    </location>
</feature>
<gene>
    <name evidence="3" type="ORF">ET445_03185</name>
</gene>
<dbReference type="KEGG" id="agf:ET445_03185"/>
<dbReference type="InterPro" id="IPR037523">
    <property type="entry name" value="VOC_core"/>
</dbReference>
<keyword evidence="4" id="KW-1185">Reference proteome</keyword>
<organism evidence="3 4">
    <name type="scientific">Agromyces protaetiae</name>
    <dbReference type="NCBI Taxonomy" id="2509455"/>
    <lineage>
        <taxon>Bacteria</taxon>
        <taxon>Bacillati</taxon>
        <taxon>Actinomycetota</taxon>
        <taxon>Actinomycetes</taxon>
        <taxon>Micrococcales</taxon>
        <taxon>Microbacteriaceae</taxon>
        <taxon>Agromyces</taxon>
    </lineage>
</organism>
<dbReference type="Gene3D" id="3.10.180.10">
    <property type="entry name" value="2,3-Dihydroxybiphenyl 1,2-Dioxygenase, domain 1"/>
    <property type="match status" value="1"/>
</dbReference>
<name>A0A4V0YGV1_9MICO</name>
<dbReference type="AlphaFoldDB" id="A0A4V0YGV1"/>
<sequence>MALRRAPAPHRLDRDAGARGVNECGRRQEPLSPSPIEDYLDPVGIYVTVPVADVERSTRFFTAIGWNVDERFTSEHGTGFVIDDGQYLMIAEREFFKGMIRSDKTLGDPAKVALTSLAFDLPSREAVDELVARAEAAGAKLDPADDYGFMYQRGFDDPDGNHFEPFWADPDAASAD</sequence>
<dbReference type="PROSITE" id="PS51819">
    <property type="entry name" value="VOC"/>
    <property type="match status" value="1"/>
</dbReference>
<dbReference type="InterPro" id="IPR004360">
    <property type="entry name" value="Glyas_Fos-R_dOase_dom"/>
</dbReference>
<dbReference type="Proteomes" id="UP000291259">
    <property type="component" value="Chromosome"/>
</dbReference>
<dbReference type="Pfam" id="PF00903">
    <property type="entry name" value="Glyoxalase"/>
    <property type="match status" value="1"/>
</dbReference>
<evidence type="ECO:0000313" key="3">
    <source>
        <dbReference type="EMBL" id="QAY72491.1"/>
    </source>
</evidence>
<protein>
    <recommendedName>
        <fullName evidence="2">VOC domain-containing protein</fullName>
    </recommendedName>
</protein>
<evidence type="ECO:0000313" key="4">
    <source>
        <dbReference type="Proteomes" id="UP000291259"/>
    </source>
</evidence>
<feature type="region of interest" description="Disordered" evidence="1">
    <location>
        <begin position="1"/>
        <end position="33"/>
    </location>
</feature>
<dbReference type="EMBL" id="CP035491">
    <property type="protein sequence ID" value="QAY72491.1"/>
    <property type="molecule type" value="Genomic_DNA"/>
</dbReference>
<dbReference type="PANTHER" id="PTHR36503">
    <property type="entry name" value="BLR2520 PROTEIN"/>
    <property type="match status" value="1"/>
</dbReference>